<protein>
    <recommendedName>
        <fullName evidence="4">Surface antigen</fullName>
    </recommendedName>
</protein>
<dbReference type="KEGG" id="pfd:PFDG_00589"/>
<dbReference type="InterPro" id="IPR006373">
    <property type="entry name" value="VSA_Rifin"/>
</dbReference>
<dbReference type="NCBIfam" id="TIGR01477">
    <property type="entry name" value="RIFIN"/>
    <property type="match status" value="1"/>
</dbReference>
<keyword evidence="1" id="KW-1133">Transmembrane helix</keyword>
<evidence type="ECO:0000313" key="2">
    <source>
        <dbReference type="EMBL" id="KOB85345.1"/>
    </source>
</evidence>
<reference evidence="3" key="1">
    <citation type="submission" date="2006-09" db="EMBL/GenBank/DDBJ databases">
        <title>Annotation of Plasmodium falciparum Dd2.</title>
        <authorList>
            <consortium name="The Broad Institute Genome Sequencing Platform"/>
            <person name="Volkman S.K."/>
            <person name="Neafsey D.E."/>
            <person name="Dash A.P."/>
            <person name="Chitnis C.E."/>
            <person name="Hartl D.L."/>
            <person name="Young S.K."/>
            <person name="Zeng Q."/>
            <person name="Koehrsen M."/>
            <person name="Alvarado L."/>
            <person name="Berlin A."/>
            <person name="Borenstein D."/>
            <person name="Chapman S.B."/>
            <person name="Chen Z."/>
            <person name="Engels R."/>
            <person name="Freedman E."/>
            <person name="Gellesch M."/>
            <person name="Goldberg J."/>
            <person name="Griggs A."/>
            <person name="Gujja S."/>
            <person name="Heilman E.R."/>
            <person name="Heiman D.I."/>
            <person name="Howarth C."/>
            <person name="Jen D."/>
            <person name="Larson L."/>
            <person name="Mehta T."/>
            <person name="Neiman D."/>
            <person name="Park D."/>
            <person name="Pearson M."/>
            <person name="Roberts A."/>
            <person name="Saif S."/>
            <person name="Shea T."/>
            <person name="Shenoy N."/>
            <person name="Sisk P."/>
            <person name="Stolte C."/>
            <person name="Sykes S."/>
            <person name="Walk T."/>
            <person name="White J."/>
            <person name="Yandava C."/>
            <person name="Haas B."/>
            <person name="Henn M.R."/>
            <person name="Nusbaum C."/>
            <person name="Birren B."/>
        </authorList>
    </citation>
    <scope>NUCLEOTIDE SEQUENCE [LARGE SCALE GENOMIC DNA]</scope>
</reference>
<name>A0A0L7LYM7_PLAF4</name>
<reference evidence="3" key="2">
    <citation type="submission" date="2006-09" db="EMBL/GenBank/DDBJ databases">
        <title>The genome sequence of Plasmodium falciparum Dd2.</title>
        <authorList>
            <consortium name="The Broad Institute Genome Sequencing Platform"/>
            <person name="Birren B."/>
            <person name="Lander E."/>
            <person name="Galagan J."/>
            <person name="Nusbaum C."/>
            <person name="Devon K."/>
            <person name="Henn M."/>
            <person name="Jaffe D."/>
            <person name="Butler J."/>
            <person name="Alvarez P."/>
            <person name="Gnerre S."/>
            <person name="Grabherr M."/>
            <person name="Kleber M."/>
            <person name="Mauceli E."/>
            <person name="Brockman W."/>
            <person name="MacCallum I.A."/>
            <person name="Rounsley S."/>
            <person name="Young S."/>
            <person name="LaButti K."/>
            <person name="Pushparaj V."/>
            <person name="DeCaprio D."/>
            <person name="Crawford M."/>
            <person name="Koehrsen M."/>
            <person name="Engels R."/>
            <person name="Montgomery P."/>
            <person name="Pearson M."/>
            <person name="Howarth C."/>
            <person name="Larson L."/>
            <person name="Luoma S."/>
            <person name="White J."/>
            <person name="Kodira C."/>
            <person name="Zeng Q."/>
            <person name="O'Leary S."/>
            <person name="Yandava C."/>
            <person name="Alvarado L."/>
            <person name="Wirth D."/>
            <person name="Volkman S."/>
            <person name="Hartl D."/>
        </authorList>
    </citation>
    <scope>NUCLEOTIDE SEQUENCE [LARGE SCALE GENOMIC DNA]</scope>
</reference>
<dbReference type="Pfam" id="PF02009">
    <property type="entry name" value="RIFIN"/>
    <property type="match status" value="1"/>
</dbReference>
<evidence type="ECO:0008006" key="4">
    <source>
        <dbReference type="Google" id="ProtNLM"/>
    </source>
</evidence>
<gene>
    <name evidence="2" type="ORF">PFDG_00589</name>
</gene>
<dbReference type="Proteomes" id="UP000054282">
    <property type="component" value="Unassembled WGS sequence"/>
</dbReference>
<sequence length="312" mass="33936">MKELIENFNHQTSERLREYDERMKTTRQKCKDKCDKEIQKIILKDKIEKELAETFSSLHTDIHSDAIPTCICEKSLADKVEKGCLRCGSVFGGGVAPSVGILGGIGEAAISAWKPVAIETTIEKALELNAATIASAAQAAGIEAGKKAVIAGLKLSHINILVPDICDKISSANHYNHVKSFAQIIINNFNDTCTSLDKSITVPATCTNVRAGIGIYPNKLGISPPASDRVPKVLEFLARKGKITAEAAEADESTRITALITERQTDLIEAVNTSYTSTITASIVAVFVIVLVMETHYSKRKNQLVHIYIIKN</sequence>
<feature type="transmembrane region" description="Helical" evidence="1">
    <location>
        <begin position="274"/>
        <end position="293"/>
    </location>
</feature>
<evidence type="ECO:0000313" key="3">
    <source>
        <dbReference type="Proteomes" id="UP000054282"/>
    </source>
</evidence>
<dbReference type="AlphaFoldDB" id="A0A0L7LYM7"/>
<organism evidence="2 3">
    <name type="scientific">Plasmodium falciparum (isolate Dd2)</name>
    <dbReference type="NCBI Taxonomy" id="57267"/>
    <lineage>
        <taxon>Eukaryota</taxon>
        <taxon>Sar</taxon>
        <taxon>Alveolata</taxon>
        <taxon>Apicomplexa</taxon>
        <taxon>Aconoidasida</taxon>
        <taxon>Haemosporida</taxon>
        <taxon>Plasmodiidae</taxon>
        <taxon>Plasmodium</taxon>
        <taxon>Plasmodium (Laverania)</taxon>
    </lineage>
</organism>
<keyword evidence="1" id="KW-0812">Transmembrane</keyword>
<dbReference type="EMBL" id="DS016123">
    <property type="protein sequence ID" value="KOB85345.1"/>
    <property type="molecule type" value="Genomic_DNA"/>
</dbReference>
<accession>A0A0L7LYM7</accession>
<proteinExistence type="predicted"/>
<keyword evidence="1" id="KW-0472">Membrane</keyword>
<evidence type="ECO:0000256" key="1">
    <source>
        <dbReference type="SAM" id="Phobius"/>
    </source>
</evidence>